<accession>A0A2P6RNI4</accession>
<dbReference type="CDD" id="cd22162">
    <property type="entry name" value="F-box_AtSKIP3-like"/>
    <property type="match status" value="1"/>
</dbReference>
<reference evidence="2 3" key="1">
    <citation type="journal article" date="2018" name="Nat. Genet.">
        <title>The Rosa genome provides new insights in the design of modern roses.</title>
        <authorList>
            <person name="Bendahmane M."/>
        </authorList>
    </citation>
    <scope>NUCLEOTIDE SEQUENCE [LARGE SCALE GENOMIC DNA]</scope>
    <source>
        <strain evidence="3">cv. Old Blush</strain>
    </source>
</reference>
<dbReference type="EMBL" id="PDCK01000040">
    <property type="protein sequence ID" value="PRQ47998.1"/>
    <property type="molecule type" value="Genomic_DNA"/>
</dbReference>
<evidence type="ECO:0000313" key="2">
    <source>
        <dbReference type="EMBL" id="PRQ47998.1"/>
    </source>
</evidence>
<dbReference type="OMA" id="SCMISAR"/>
<dbReference type="InterPro" id="IPR025886">
    <property type="entry name" value="PP2-like"/>
</dbReference>
<dbReference type="SUPFAM" id="SSF81383">
    <property type="entry name" value="F-box domain"/>
    <property type="match status" value="1"/>
</dbReference>
<dbReference type="STRING" id="74649.A0A2P6RNI4"/>
<proteinExistence type="predicted"/>
<protein>
    <submittedName>
        <fullName evidence="2">Putative phloem protein</fullName>
    </submittedName>
</protein>
<comment type="caution">
    <text evidence="2">The sequence shown here is derived from an EMBL/GenBank/DDBJ whole genome shotgun (WGS) entry which is preliminary data.</text>
</comment>
<dbReference type="Pfam" id="PF14299">
    <property type="entry name" value="PP2"/>
    <property type="match status" value="1"/>
</dbReference>
<dbReference type="Gene3D" id="1.20.1280.50">
    <property type="match status" value="1"/>
</dbReference>
<organism evidence="2 3">
    <name type="scientific">Rosa chinensis</name>
    <name type="common">China rose</name>
    <dbReference type="NCBI Taxonomy" id="74649"/>
    <lineage>
        <taxon>Eukaryota</taxon>
        <taxon>Viridiplantae</taxon>
        <taxon>Streptophyta</taxon>
        <taxon>Embryophyta</taxon>
        <taxon>Tracheophyta</taxon>
        <taxon>Spermatophyta</taxon>
        <taxon>Magnoliopsida</taxon>
        <taxon>eudicotyledons</taxon>
        <taxon>Gunneridae</taxon>
        <taxon>Pentapetalae</taxon>
        <taxon>rosids</taxon>
        <taxon>fabids</taxon>
        <taxon>Rosales</taxon>
        <taxon>Rosaceae</taxon>
        <taxon>Rosoideae</taxon>
        <taxon>Rosoideae incertae sedis</taxon>
        <taxon>Rosa</taxon>
    </lineage>
</organism>
<dbReference type="InterPro" id="IPR001810">
    <property type="entry name" value="F-box_dom"/>
</dbReference>
<dbReference type="PANTHER" id="PTHR32278:SF111">
    <property type="entry name" value="F-BOX PROTEIN PP2-B12-RELATED"/>
    <property type="match status" value="1"/>
</dbReference>
<dbReference type="InterPro" id="IPR036047">
    <property type="entry name" value="F-box-like_dom_sf"/>
</dbReference>
<dbReference type="AlphaFoldDB" id="A0A2P6RNI4"/>
<evidence type="ECO:0000313" key="3">
    <source>
        <dbReference type="Proteomes" id="UP000238479"/>
    </source>
</evidence>
<name>A0A2P6RNI4_ROSCH</name>
<gene>
    <name evidence="2" type="ORF">RchiOBHm_Chr2g0105801</name>
</gene>
<dbReference type="Gramene" id="PRQ47998">
    <property type="protein sequence ID" value="PRQ47998"/>
    <property type="gene ID" value="RchiOBHm_Chr2g0105801"/>
</dbReference>
<dbReference type="Pfam" id="PF00646">
    <property type="entry name" value="F-box"/>
    <property type="match status" value="1"/>
</dbReference>
<sequence>MVTCATFRTVLDLQALPEGCIANVISFTTPGDACRLSSVSKIFRSAAECDVVWDKFLPPDIHTIISCSVSSSSGFWIKSKKELYLHLCDNPISTGKIVSSRHLHVILGFNSLDKWSGKKCYMISARALQILGSGSPQFWRWISLPDSRFEEVAELLDFLWLEKL</sequence>
<keyword evidence="3" id="KW-1185">Reference proteome</keyword>
<evidence type="ECO:0000259" key="1">
    <source>
        <dbReference type="PROSITE" id="PS50181"/>
    </source>
</evidence>
<dbReference type="PROSITE" id="PS50181">
    <property type="entry name" value="FBOX"/>
    <property type="match status" value="1"/>
</dbReference>
<dbReference type="PANTHER" id="PTHR32278">
    <property type="entry name" value="F-BOX DOMAIN-CONTAINING PROTEIN"/>
    <property type="match status" value="1"/>
</dbReference>
<dbReference type="Proteomes" id="UP000238479">
    <property type="component" value="Chromosome 2"/>
</dbReference>
<feature type="domain" description="F-box" evidence="1">
    <location>
        <begin position="10"/>
        <end position="56"/>
    </location>
</feature>